<dbReference type="EMBL" id="MBFS01000252">
    <property type="protein sequence ID" value="PVV03292.1"/>
    <property type="molecule type" value="Genomic_DNA"/>
</dbReference>
<keyword evidence="2" id="KW-0813">Transport</keyword>
<dbReference type="OrthoDB" id="2962993at2759"/>
<dbReference type="AlphaFoldDB" id="A0A2T9ZFB4"/>
<feature type="transmembrane region" description="Helical" evidence="6">
    <location>
        <begin position="342"/>
        <end position="362"/>
    </location>
</feature>
<feature type="domain" description="Major facilitator superfamily (MFS) profile" evidence="7">
    <location>
        <begin position="49"/>
        <end position="456"/>
    </location>
</feature>
<gene>
    <name evidence="8" type="ORF">BB560_002239</name>
</gene>
<dbReference type="GO" id="GO:0016020">
    <property type="term" value="C:membrane"/>
    <property type="evidence" value="ECO:0007669"/>
    <property type="project" value="UniProtKB-SubCell"/>
</dbReference>
<evidence type="ECO:0000256" key="4">
    <source>
        <dbReference type="ARBA" id="ARBA00022989"/>
    </source>
</evidence>
<feature type="transmembrane region" description="Helical" evidence="6">
    <location>
        <begin position="49"/>
        <end position="67"/>
    </location>
</feature>
<dbReference type="FunFam" id="1.20.1250.20:FF:000018">
    <property type="entry name" value="MFS transporter permease"/>
    <property type="match status" value="1"/>
</dbReference>
<dbReference type="Pfam" id="PF07690">
    <property type="entry name" value="MFS_1"/>
    <property type="match status" value="1"/>
</dbReference>
<feature type="transmembrane region" description="Helical" evidence="6">
    <location>
        <begin position="87"/>
        <end position="108"/>
    </location>
</feature>
<protein>
    <recommendedName>
        <fullName evidence="7">Major facilitator superfamily (MFS) profile domain-containing protein</fullName>
    </recommendedName>
</protein>
<organism evidence="8 9">
    <name type="scientific">Smittium megazygosporum</name>
    <dbReference type="NCBI Taxonomy" id="133381"/>
    <lineage>
        <taxon>Eukaryota</taxon>
        <taxon>Fungi</taxon>
        <taxon>Fungi incertae sedis</taxon>
        <taxon>Zoopagomycota</taxon>
        <taxon>Kickxellomycotina</taxon>
        <taxon>Harpellomycetes</taxon>
        <taxon>Harpellales</taxon>
        <taxon>Legeriomycetaceae</taxon>
        <taxon>Smittium</taxon>
    </lineage>
</organism>
<name>A0A2T9ZFB4_9FUNG</name>
<dbReference type="InterPro" id="IPR036259">
    <property type="entry name" value="MFS_trans_sf"/>
</dbReference>
<dbReference type="SUPFAM" id="SSF103473">
    <property type="entry name" value="MFS general substrate transporter"/>
    <property type="match status" value="1"/>
</dbReference>
<feature type="transmembrane region" description="Helical" evidence="6">
    <location>
        <begin position="176"/>
        <end position="199"/>
    </location>
</feature>
<evidence type="ECO:0000259" key="7">
    <source>
        <dbReference type="PROSITE" id="PS50850"/>
    </source>
</evidence>
<dbReference type="InterPro" id="IPR020846">
    <property type="entry name" value="MFS_dom"/>
</dbReference>
<reference evidence="8 9" key="1">
    <citation type="journal article" date="2018" name="MBio">
        <title>Comparative Genomics Reveals the Core Gene Toolbox for the Fungus-Insect Symbiosis.</title>
        <authorList>
            <person name="Wang Y."/>
            <person name="Stata M."/>
            <person name="Wang W."/>
            <person name="Stajich J.E."/>
            <person name="White M.M."/>
            <person name="Moncalvo J.M."/>
        </authorList>
    </citation>
    <scope>NUCLEOTIDE SEQUENCE [LARGE SCALE GENOMIC DNA]</scope>
    <source>
        <strain evidence="8 9">SC-DP-2</strain>
    </source>
</reference>
<feature type="transmembrane region" description="Helical" evidence="6">
    <location>
        <begin position="314"/>
        <end position="335"/>
    </location>
</feature>
<feature type="transmembrane region" description="Helical" evidence="6">
    <location>
        <begin position="115"/>
        <end position="134"/>
    </location>
</feature>
<sequence length="489" mass="54529">MSEENRIDGKFKITDVTDKARIQINILTELTEEEKAIAKSALRKTDLRIIPIVVLIYLAAMIDRSNIGAALVNGLKPGLKLNNRDEGLVTSIFYVFYILCEVPSNMLLKRFRPHSWFGFIGTAWSTICLLMAFIKSGALFIVARAALGALESGFCPGVISYLGYWYTRTQISYRMTLFFCAAPLSGIIGNPLAAALVSIKLGKFMPFQTIFLFEGAITLAFCIVAFFIIKDYPEEAKFFTPEEKALVVSRLRIDQGMASEAKVDLRQTVKFMLDWRIWAFAQINFGIANFYVVVTTFSPTVIRNLGYTGTAATYLASLPSLAGLFGCFIVLGLYSRFKYSDIILFFGSIAIIGYICACYFTGKVIRITFISISGFGLIPVIPVLLSWMSVNQGGIYKGSIASAIVVSYCSISGAISPNFFVTKYSPKFVIGNAFAICAYTVSLALTVVLKIYFSRQNRYRDENPVDISHLSEEEQRLMNDSHPQFRYKC</sequence>
<feature type="transmembrane region" description="Helical" evidence="6">
    <location>
        <begin position="205"/>
        <end position="229"/>
    </location>
</feature>
<comment type="subcellular location">
    <subcellularLocation>
        <location evidence="1">Membrane</location>
        <topology evidence="1">Multi-pass membrane protein</topology>
    </subcellularLocation>
</comment>
<dbReference type="STRING" id="133381.A0A2T9ZFB4"/>
<comment type="caution">
    <text evidence="8">The sequence shown here is derived from an EMBL/GenBank/DDBJ whole genome shotgun (WGS) entry which is preliminary data.</text>
</comment>
<dbReference type="Gene3D" id="1.20.1250.20">
    <property type="entry name" value="MFS general substrate transporter like domains"/>
    <property type="match status" value="1"/>
</dbReference>
<evidence type="ECO:0000256" key="2">
    <source>
        <dbReference type="ARBA" id="ARBA00022448"/>
    </source>
</evidence>
<evidence type="ECO:0000256" key="5">
    <source>
        <dbReference type="ARBA" id="ARBA00023136"/>
    </source>
</evidence>
<feature type="transmembrane region" description="Helical" evidence="6">
    <location>
        <begin position="368"/>
        <end position="388"/>
    </location>
</feature>
<evidence type="ECO:0000313" key="9">
    <source>
        <dbReference type="Proteomes" id="UP000245609"/>
    </source>
</evidence>
<feature type="transmembrane region" description="Helical" evidence="6">
    <location>
        <begin position="433"/>
        <end position="453"/>
    </location>
</feature>
<dbReference type="GO" id="GO:0022857">
    <property type="term" value="F:transmembrane transporter activity"/>
    <property type="evidence" value="ECO:0007669"/>
    <property type="project" value="InterPro"/>
</dbReference>
<feature type="transmembrane region" description="Helical" evidence="6">
    <location>
        <begin position="275"/>
        <end position="294"/>
    </location>
</feature>
<dbReference type="Proteomes" id="UP000245609">
    <property type="component" value="Unassembled WGS sequence"/>
</dbReference>
<accession>A0A2T9ZFB4</accession>
<dbReference type="PANTHER" id="PTHR43791:SF36">
    <property type="entry name" value="TRANSPORTER, PUTATIVE (AFU_ORTHOLOGUE AFUA_6G08340)-RELATED"/>
    <property type="match status" value="1"/>
</dbReference>
<keyword evidence="5 6" id="KW-0472">Membrane</keyword>
<evidence type="ECO:0000256" key="3">
    <source>
        <dbReference type="ARBA" id="ARBA00022692"/>
    </source>
</evidence>
<dbReference type="PROSITE" id="PS50850">
    <property type="entry name" value="MFS"/>
    <property type="match status" value="1"/>
</dbReference>
<evidence type="ECO:0000313" key="8">
    <source>
        <dbReference type="EMBL" id="PVV03292.1"/>
    </source>
</evidence>
<feature type="transmembrane region" description="Helical" evidence="6">
    <location>
        <begin position="140"/>
        <end position="164"/>
    </location>
</feature>
<keyword evidence="9" id="KW-1185">Reference proteome</keyword>
<dbReference type="PANTHER" id="PTHR43791">
    <property type="entry name" value="PERMEASE-RELATED"/>
    <property type="match status" value="1"/>
</dbReference>
<keyword evidence="4 6" id="KW-1133">Transmembrane helix</keyword>
<dbReference type="InterPro" id="IPR011701">
    <property type="entry name" value="MFS"/>
</dbReference>
<keyword evidence="3 6" id="KW-0812">Transmembrane</keyword>
<evidence type="ECO:0000256" key="1">
    <source>
        <dbReference type="ARBA" id="ARBA00004141"/>
    </source>
</evidence>
<evidence type="ECO:0000256" key="6">
    <source>
        <dbReference type="SAM" id="Phobius"/>
    </source>
</evidence>
<proteinExistence type="predicted"/>
<feature type="transmembrane region" description="Helical" evidence="6">
    <location>
        <begin position="400"/>
        <end position="421"/>
    </location>
</feature>